<dbReference type="AlphaFoldDB" id="A0A1J8QKQ7"/>
<evidence type="ECO:0000256" key="1">
    <source>
        <dbReference type="SAM" id="MobiDB-lite"/>
    </source>
</evidence>
<evidence type="ECO:0000313" key="3">
    <source>
        <dbReference type="Proteomes" id="UP000183567"/>
    </source>
</evidence>
<sequence>MVIHPDRLSQQHQDHQSPLSGLLIHPNR</sequence>
<gene>
    <name evidence="2" type="ORF">AZE42_09966</name>
</gene>
<protein>
    <submittedName>
        <fullName evidence="2">Uncharacterized protein</fullName>
    </submittedName>
</protein>
<comment type="caution">
    <text evidence="2">The sequence shown here is derived from an EMBL/GenBank/DDBJ whole genome shotgun (WGS) entry which is preliminary data.</text>
</comment>
<dbReference type="EMBL" id="LVVM01005664">
    <property type="protein sequence ID" value="OJA10002.1"/>
    <property type="molecule type" value="Genomic_DNA"/>
</dbReference>
<name>A0A1J8QKQ7_9AGAM</name>
<organism evidence="2 3">
    <name type="scientific">Rhizopogon vesiculosus</name>
    <dbReference type="NCBI Taxonomy" id="180088"/>
    <lineage>
        <taxon>Eukaryota</taxon>
        <taxon>Fungi</taxon>
        <taxon>Dikarya</taxon>
        <taxon>Basidiomycota</taxon>
        <taxon>Agaricomycotina</taxon>
        <taxon>Agaricomycetes</taxon>
        <taxon>Agaricomycetidae</taxon>
        <taxon>Boletales</taxon>
        <taxon>Suillineae</taxon>
        <taxon>Rhizopogonaceae</taxon>
        <taxon>Rhizopogon</taxon>
    </lineage>
</organism>
<dbReference type="Proteomes" id="UP000183567">
    <property type="component" value="Unassembled WGS sequence"/>
</dbReference>
<proteinExistence type="predicted"/>
<accession>A0A1J8QKQ7</accession>
<keyword evidence="3" id="KW-1185">Reference proteome</keyword>
<feature type="region of interest" description="Disordered" evidence="1">
    <location>
        <begin position="1"/>
        <end position="28"/>
    </location>
</feature>
<reference evidence="2 3" key="1">
    <citation type="submission" date="2016-03" db="EMBL/GenBank/DDBJ databases">
        <title>Comparative genomics of the ectomycorrhizal sister species Rhizopogon vinicolor and Rhizopogon vesiculosus (Basidiomycota: Boletales) reveals a divergence of the mating type B locus.</title>
        <authorList>
            <person name="Mujic A.B."/>
            <person name="Kuo A."/>
            <person name="Tritt A."/>
            <person name="Lipzen A."/>
            <person name="Chen C."/>
            <person name="Johnson J."/>
            <person name="Sharma A."/>
            <person name="Barry K."/>
            <person name="Grigoriev I.V."/>
            <person name="Spatafora J.W."/>
        </authorList>
    </citation>
    <scope>NUCLEOTIDE SEQUENCE [LARGE SCALE GENOMIC DNA]</scope>
    <source>
        <strain evidence="2 3">AM-OR11-056</strain>
    </source>
</reference>
<feature type="compositionally biased region" description="Basic and acidic residues" evidence="1">
    <location>
        <begin position="1"/>
        <end position="15"/>
    </location>
</feature>
<evidence type="ECO:0000313" key="2">
    <source>
        <dbReference type="EMBL" id="OJA10002.1"/>
    </source>
</evidence>